<accession>A0A9Q7SJP4</accession>
<dbReference type="SUPFAM" id="SSF46689">
    <property type="entry name" value="Homeodomain-like"/>
    <property type="match status" value="1"/>
</dbReference>
<dbReference type="GO" id="GO:0000976">
    <property type="term" value="F:transcription cis-regulatory region binding"/>
    <property type="evidence" value="ECO:0007669"/>
    <property type="project" value="TreeGrafter"/>
</dbReference>
<dbReference type="InterPro" id="IPR050109">
    <property type="entry name" value="HTH-type_TetR-like_transc_reg"/>
</dbReference>
<evidence type="ECO:0000259" key="3">
    <source>
        <dbReference type="PROSITE" id="PS50977"/>
    </source>
</evidence>
<dbReference type="InterPro" id="IPR009057">
    <property type="entry name" value="Homeodomain-like_sf"/>
</dbReference>
<keyword evidence="1 2" id="KW-0238">DNA-binding</keyword>
<dbReference type="Proteomes" id="UP000185183">
    <property type="component" value="Unassembled WGS sequence"/>
</dbReference>
<reference evidence="4 5" key="1">
    <citation type="submission" date="2016-11" db="EMBL/GenBank/DDBJ databases">
        <authorList>
            <consortium name="Pathogen Informatics"/>
        </authorList>
    </citation>
    <scope>NUCLEOTIDE SEQUENCE [LARGE SCALE GENOMIC DNA]</scope>
    <source>
        <strain evidence="4 5">968</strain>
    </source>
</reference>
<evidence type="ECO:0000313" key="5">
    <source>
        <dbReference type="Proteomes" id="UP000185183"/>
    </source>
</evidence>
<dbReference type="PANTHER" id="PTHR30055:SF153">
    <property type="entry name" value="HTH-TYPE TRANSCRIPTIONAL REPRESSOR RV3405C"/>
    <property type="match status" value="1"/>
</dbReference>
<dbReference type="GO" id="GO:0003700">
    <property type="term" value="F:DNA-binding transcription factor activity"/>
    <property type="evidence" value="ECO:0007669"/>
    <property type="project" value="TreeGrafter"/>
</dbReference>
<evidence type="ECO:0000256" key="2">
    <source>
        <dbReference type="PROSITE-ProRule" id="PRU00335"/>
    </source>
</evidence>
<name>A0A9Q7SJP4_9MYCO</name>
<comment type="caution">
    <text evidence="4">The sequence shown here is derived from an EMBL/GenBank/DDBJ whole genome shotgun (WGS) entry which is preliminary data.</text>
</comment>
<gene>
    <name evidence="4" type="ORF">SAMEA2275694_05167</name>
</gene>
<dbReference type="RefSeq" id="WP_074327147.1">
    <property type="nucleotide sequence ID" value="NZ_FSCP01000001.1"/>
</dbReference>
<proteinExistence type="predicted"/>
<feature type="domain" description="HTH tetR-type" evidence="3">
    <location>
        <begin position="9"/>
        <end position="69"/>
    </location>
</feature>
<dbReference type="InterPro" id="IPR001647">
    <property type="entry name" value="HTH_TetR"/>
</dbReference>
<dbReference type="Gene3D" id="1.10.357.10">
    <property type="entry name" value="Tetracycline Repressor, domain 2"/>
    <property type="match status" value="1"/>
</dbReference>
<organism evidence="4 5">
    <name type="scientific">Mycobacteroides abscessus subsp. bolletii</name>
    <dbReference type="NCBI Taxonomy" id="319705"/>
    <lineage>
        <taxon>Bacteria</taxon>
        <taxon>Bacillati</taxon>
        <taxon>Actinomycetota</taxon>
        <taxon>Actinomycetes</taxon>
        <taxon>Mycobacteriales</taxon>
        <taxon>Mycobacteriaceae</taxon>
        <taxon>Mycobacteroides</taxon>
        <taxon>Mycobacteroides abscessus</taxon>
    </lineage>
</organism>
<sequence length="205" mass="21992">MTAGPQTLDPAVTRILQAALEQFAVLGVSRTSLTDIARRASVDRGTIYRRVGDLQAVTSAALALEGQRLVDQIRADIEPLDELPERFERAFVGTVQRMRNHPILVRALEVDRAAALLAIADVTPAIMNAANAFVVAEIQRARLNGYAVPVEEQALAGLTVRLVHSLVVFPDAPPVLGTAEELAEYVRTNFAALLSIAGGHTAPIN</sequence>
<dbReference type="PANTHER" id="PTHR30055">
    <property type="entry name" value="HTH-TYPE TRANSCRIPTIONAL REGULATOR RUTR"/>
    <property type="match status" value="1"/>
</dbReference>
<protein>
    <submittedName>
        <fullName evidence="4">Transcriptional regulator</fullName>
    </submittedName>
</protein>
<dbReference type="EMBL" id="FSFA01000011">
    <property type="protein sequence ID" value="SHY17287.1"/>
    <property type="molecule type" value="Genomic_DNA"/>
</dbReference>
<evidence type="ECO:0000256" key="1">
    <source>
        <dbReference type="ARBA" id="ARBA00023125"/>
    </source>
</evidence>
<dbReference type="Pfam" id="PF00440">
    <property type="entry name" value="TetR_N"/>
    <property type="match status" value="1"/>
</dbReference>
<dbReference type="PROSITE" id="PS50977">
    <property type="entry name" value="HTH_TETR_2"/>
    <property type="match status" value="1"/>
</dbReference>
<feature type="DNA-binding region" description="H-T-H motif" evidence="2">
    <location>
        <begin position="32"/>
        <end position="51"/>
    </location>
</feature>
<evidence type="ECO:0000313" key="4">
    <source>
        <dbReference type="EMBL" id="SHY17287.1"/>
    </source>
</evidence>
<dbReference type="AlphaFoldDB" id="A0A9Q7SJP4"/>